<proteinExistence type="predicted"/>
<dbReference type="Proteomes" id="UP000252139">
    <property type="component" value="Unassembled WGS sequence"/>
</dbReference>
<keyword evidence="2" id="KW-1185">Reference proteome</keyword>
<dbReference type="AlphaFoldDB" id="A0A367K4D2"/>
<comment type="caution">
    <text evidence="1">The sequence shown here is derived from an EMBL/GenBank/DDBJ whole genome shotgun (WGS) entry which is preliminary data.</text>
</comment>
<dbReference type="EMBL" id="PJQL01000342">
    <property type="protein sequence ID" value="RCH96721.1"/>
    <property type="molecule type" value="Genomic_DNA"/>
</dbReference>
<evidence type="ECO:0000313" key="1">
    <source>
        <dbReference type="EMBL" id="RCH96721.1"/>
    </source>
</evidence>
<gene>
    <name evidence="1" type="ORF">CU097_004678</name>
</gene>
<sequence length="94" mass="10712">MIRLHFRNGRDLDSVDYMSTSSRLLFRCLLYAPDATPRTIPIGCSIYLFLPDLYKLCGLVDGSSHSMTLPLTTNYVFASTERLIYRFDSIVAPQ</sequence>
<organism evidence="1 2">
    <name type="scientific">Rhizopus azygosporus</name>
    <name type="common">Rhizopus microsporus var. azygosporus</name>
    <dbReference type="NCBI Taxonomy" id="86630"/>
    <lineage>
        <taxon>Eukaryota</taxon>
        <taxon>Fungi</taxon>
        <taxon>Fungi incertae sedis</taxon>
        <taxon>Mucoromycota</taxon>
        <taxon>Mucoromycotina</taxon>
        <taxon>Mucoromycetes</taxon>
        <taxon>Mucorales</taxon>
        <taxon>Mucorineae</taxon>
        <taxon>Rhizopodaceae</taxon>
        <taxon>Rhizopus</taxon>
    </lineage>
</organism>
<protein>
    <submittedName>
        <fullName evidence="1">Uncharacterized protein</fullName>
    </submittedName>
</protein>
<evidence type="ECO:0000313" key="2">
    <source>
        <dbReference type="Proteomes" id="UP000252139"/>
    </source>
</evidence>
<reference evidence="1 2" key="1">
    <citation type="journal article" date="2018" name="G3 (Bethesda)">
        <title>Phylogenetic and Phylogenomic Definition of Rhizopus Species.</title>
        <authorList>
            <person name="Gryganskyi A.P."/>
            <person name="Golan J."/>
            <person name="Dolatabadi S."/>
            <person name="Mondo S."/>
            <person name="Robb S."/>
            <person name="Idnurm A."/>
            <person name="Muszewska A."/>
            <person name="Steczkiewicz K."/>
            <person name="Masonjones S."/>
            <person name="Liao H.L."/>
            <person name="Gajdeczka M.T."/>
            <person name="Anike F."/>
            <person name="Vuek A."/>
            <person name="Anishchenko I.M."/>
            <person name="Voigt K."/>
            <person name="de Hoog G.S."/>
            <person name="Smith M.E."/>
            <person name="Heitman J."/>
            <person name="Vilgalys R."/>
            <person name="Stajich J.E."/>
        </authorList>
    </citation>
    <scope>NUCLEOTIDE SEQUENCE [LARGE SCALE GENOMIC DNA]</scope>
    <source>
        <strain evidence="1 2">CBS 357.93</strain>
    </source>
</reference>
<name>A0A367K4D2_RHIAZ</name>
<accession>A0A367K4D2</accession>